<evidence type="ECO:0000256" key="2">
    <source>
        <dbReference type="ARBA" id="ARBA00023012"/>
    </source>
</evidence>
<dbReference type="SUPFAM" id="SSF52172">
    <property type="entry name" value="CheY-like"/>
    <property type="match status" value="1"/>
</dbReference>
<protein>
    <submittedName>
        <fullName evidence="8">DNA-binding response OmpR family regulator</fullName>
    </submittedName>
</protein>
<evidence type="ECO:0000259" key="6">
    <source>
        <dbReference type="PROSITE" id="PS50110"/>
    </source>
</evidence>
<comment type="caution">
    <text evidence="8">The sequence shown here is derived from an EMBL/GenBank/DDBJ whole genome shotgun (WGS) entry which is preliminary data.</text>
</comment>
<evidence type="ECO:0000256" key="1">
    <source>
        <dbReference type="ARBA" id="ARBA00022553"/>
    </source>
</evidence>
<dbReference type="GO" id="GO:0006355">
    <property type="term" value="P:regulation of DNA-templated transcription"/>
    <property type="evidence" value="ECO:0007669"/>
    <property type="project" value="InterPro"/>
</dbReference>
<dbReference type="InterPro" id="IPR011006">
    <property type="entry name" value="CheY-like_superfamily"/>
</dbReference>
<dbReference type="SMART" id="SM00448">
    <property type="entry name" value="REC"/>
    <property type="match status" value="1"/>
</dbReference>
<evidence type="ECO:0000313" key="8">
    <source>
        <dbReference type="EMBL" id="MBB3836509.1"/>
    </source>
</evidence>
<feature type="DNA-binding region" description="OmpR/PhoB-type" evidence="5">
    <location>
        <begin position="132"/>
        <end position="229"/>
    </location>
</feature>
<dbReference type="Gene3D" id="3.40.50.2300">
    <property type="match status" value="1"/>
</dbReference>
<dbReference type="Proteomes" id="UP000541352">
    <property type="component" value="Unassembled WGS sequence"/>
</dbReference>
<dbReference type="InterPro" id="IPR016032">
    <property type="entry name" value="Sig_transdc_resp-reg_C-effctor"/>
</dbReference>
<dbReference type="AlphaFoldDB" id="A0A7W5ZIH4"/>
<evidence type="ECO:0000256" key="3">
    <source>
        <dbReference type="ARBA" id="ARBA00023125"/>
    </source>
</evidence>
<dbReference type="InterPro" id="IPR001867">
    <property type="entry name" value="OmpR/PhoB-type_DNA-bd"/>
</dbReference>
<evidence type="ECO:0000259" key="7">
    <source>
        <dbReference type="PROSITE" id="PS51755"/>
    </source>
</evidence>
<dbReference type="Gene3D" id="6.10.250.690">
    <property type="match status" value="1"/>
</dbReference>
<sequence length="241" mass="27954">MKQKQRILLVEDDLSMGFLLTEFLEDNGFEVKLCRDGESGLVALQRSPFDLCIFDIMMPNMDGFTLAQHARTQSSSTPFLFLTARSLKDDKLKGFELGAEDYITKPFDEDELLCRLKVLLRRQVSPATAVPSQRFSIGAYVFDYSRQELIYQNETWRLTETENEVLKLLCQHQNQILRREDAVEKIYGKKDYFLGRSFDVFISKLRKMLQHDSRISIDNVFRVGFILNVQTDTILPISSEV</sequence>
<feature type="domain" description="Response regulatory" evidence="6">
    <location>
        <begin position="6"/>
        <end position="120"/>
    </location>
</feature>
<dbReference type="EMBL" id="JACIBY010000001">
    <property type="protein sequence ID" value="MBB3836509.1"/>
    <property type="molecule type" value="Genomic_DNA"/>
</dbReference>
<evidence type="ECO:0000256" key="4">
    <source>
        <dbReference type="PROSITE-ProRule" id="PRU00169"/>
    </source>
</evidence>
<dbReference type="InterPro" id="IPR001789">
    <property type="entry name" value="Sig_transdc_resp-reg_receiver"/>
</dbReference>
<dbReference type="PROSITE" id="PS50110">
    <property type="entry name" value="RESPONSE_REGULATORY"/>
    <property type="match status" value="1"/>
</dbReference>
<organism evidence="8 9">
    <name type="scientific">Runella defluvii</name>
    <dbReference type="NCBI Taxonomy" id="370973"/>
    <lineage>
        <taxon>Bacteria</taxon>
        <taxon>Pseudomonadati</taxon>
        <taxon>Bacteroidota</taxon>
        <taxon>Cytophagia</taxon>
        <taxon>Cytophagales</taxon>
        <taxon>Spirosomataceae</taxon>
        <taxon>Runella</taxon>
    </lineage>
</organism>
<dbReference type="GO" id="GO:0000156">
    <property type="term" value="F:phosphorelay response regulator activity"/>
    <property type="evidence" value="ECO:0007669"/>
    <property type="project" value="TreeGrafter"/>
</dbReference>
<dbReference type="Pfam" id="PF00486">
    <property type="entry name" value="Trans_reg_C"/>
    <property type="match status" value="1"/>
</dbReference>
<keyword evidence="1 4" id="KW-0597">Phosphoprotein</keyword>
<keyword evidence="2" id="KW-0902">Two-component regulatory system</keyword>
<proteinExistence type="predicted"/>
<evidence type="ECO:0000313" key="9">
    <source>
        <dbReference type="Proteomes" id="UP000541352"/>
    </source>
</evidence>
<reference evidence="8 9" key="1">
    <citation type="submission" date="2020-08" db="EMBL/GenBank/DDBJ databases">
        <title>Genomic Encyclopedia of Type Strains, Phase IV (KMG-IV): sequencing the most valuable type-strain genomes for metagenomic binning, comparative biology and taxonomic classification.</title>
        <authorList>
            <person name="Goeker M."/>
        </authorList>
    </citation>
    <scope>NUCLEOTIDE SEQUENCE [LARGE SCALE GENOMIC DNA]</scope>
    <source>
        <strain evidence="8 9">DSM 17976</strain>
    </source>
</reference>
<dbReference type="GO" id="GO:0032993">
    <property type="term" value="C:protein-DNA complex"/>
    <property type="evidence" value="ECO:0007669"/>
    <property type="project" value="TreeGrafter"/>
</dbReference>
<name>A0A7W5ZIH4_9BACT</name>
<feature type="domain" description="OmpR/PhoB-type" evidence="7">
    <location>
        <begin position="132"/>
        <end position="229"/>
    </location>
</feature>
<accession>A0A7W5ZIH4</accession>
<dbReference type="SMART" id="SM00862">
    <property type="entry name" value="Trans_reg_C"/>
    <property type="match status" value="1"/>
</dbReference>
<dbReference type="RefSeq" id="WP_183971251.1">
    <property type="nucleotide sequence ID" value="NZ_JACIBY010000001.1"/>
</dbReference>
<keyword evidence="9" id="KW-1185">Reference proteome</keyword>
<keyword evidence="3 5" id="KW-0238">DNA-binding</keyword>
<dbReference type="PANTHER" id="PTHR48111:SF40">
    <property type="entry name" value="PHOSPHATE REGULON TRANSCRIPTIONAL REGULATORY PROTEIN PHOB"/>
    <property type="match status" value="1"/>
</dbReference>
<gene>
    <name evidence="8" type="ORF">FHS57_000491</name>
</gene>
<dbReference type="Pfam" id="PF00072">
    <property type="entry name" value="Response_reg"/>
    <property type="match status" value="1"/>
</dbReference>
<feature type="modified residue" description="4-aspartylphosphate" evidence="4">
    <location>
        <position position="55"/>
    </location>
</feature>
<dbReference type="GO" id="GO:0005829">
    <property type="term" value="C:cytosol"/>
    <property type="evidence" value="ECO:0007669"/>
    <property type="project" value="TreeGrafter"/>
</dbReference>
<dbReference type="InterPro" id="IPR039420">
    <property type="entry name" value="WalR-like"/>
</dbReference>
<dbReference type="GO" id="GO:0000976">
    <property type="term" value="F:transcription cis-regulatory region binding"/>
    <property type="evidence" value="ECO:0007669"/>
    <property type="project" value="TreeGrafter"/>
</dbReference>
<dbReference type="Gene3D" id="1.10.10.10">
    <property type="entry name" value="Winged helix-like DNA-binding domain superfamily/Winged helix DNA-binding domain"/>
    <property type="match status" value="1"/>
</dbReference>
<dbReference type="PANTHER" id="PTHR48111">
    <property type="entry name" value="REGULATOR OF RPOS"/>
    <property type="match status" value="1"/>
</dbReference>
<dbReference type="PROSITE" id="PS51755">
    <property type="entry name" value="OMPR_PHOB"/>
    <property type="match status" value="1"/>
</dbReference>
<dbReference type="SUPFAM" id="SSF46894">
    <property type="entry name" value="C-terminal effector domain of the bipartite response regulators"/>
    <property type="match status" value="1"/>
</dbReference>
<evidence type="ECO:0000256" key="5">
    <source>
        <dbReference type="PROSITE-ProRule" id="PRU01091"/>
    </source>
</evidence>
<dbReference type="InterPro" id="IPR036388">
    <property type="entry name" value="WH-like_DNA-bd_sf"/>
</dbReference>
<dbReference type="CDD" id="cd00383">
    <property type="entry name" value="trans_reg_C"/>
    <property type="match status" value="1"/>
</dbReference>